<name>A0A7J7KJV0_BUGNE</name>
<sequence length="348" mass="39239">MFSAVASISVNDDTTFWSSDETHSLIEGWARYADEVNMSRNSDVMQKIACHINTNKTGTQVRTKLKKMRSLYVTERQKQHANPAYRSKWKYFHMLNLFGEKIYKHPVRRLGSKTSEFVSPPSSRSPRVQLMKLKERNEVPSTTEMSAMLPQVILNNSELPPLYPYDPDVPADVVIDPEWSTWNASLQYAMTDAGLRTLLRSGFRDVSHLQLLKRSTANIAFLNLNYHDKLALEHALESGALKLQQYQVITNDDGTVLEVRGCAGSDEALLMNDKGMKMADWNKSLLHPLTDSGLVKLIKAGFSTPDDVHSLLSDEAIEEMELSIRDKAAIRKTISPVDTSFLATTDKS</sequence>
<feature type="domain" description="Myb/SANT-like DNA-binding" evidence="1">
    <location>
        <begin position="16"/>
        <end position="96"/>
    </location>
</feature>
<dbReference type="InterPro" id="IPR044822">
    <property type="entry name" value="Myb_DNA-bind_4"/>
</dbReference>
<reference evidence="2" key="1">
    <citation type="submission" date="2020-06" db="EMBL/GenBank/DDBJ databases">
        <title>Draft genome of Bugula neritina, a colonial animal packing powerful symbionts and potential medicines.</title>
        <authorList>
            <person name="Rayko M."/>
        </authorList>
    </citation>
    <scope>NUCLEOTIDE SEQUENCE [LARGE SCALE GENOMIC DNA]</scope>
    <source>
        <strain evidence="2">Kwan_BN1</strain>
    </source>
</reference>
<dbReference type="OrthoDB" id="691673at2759"/>
<organism evidence="2 3">
    <name type="scientific">Bugula neritina</name>
    <name type="common">Brown bryozoan</name>
    <name type="synonym">Sertularia neritina</name>
    <dbReference type="NCBI Taxonomy" id="10212"/>
    <lineage>
        <taxon>Eukaryota</taxon>
        <taxon>Metazoa</taxon>
        <taxon>Spiralia</taxon>
        <taxon>Lophotrochozoa</taxon>
        <taxon>Bryozoa</taxon>
        <taxon>Gymnolaemata</taxon>
        <taxon>Cheilostomatida</taxon>
        <taxon>Flustrina</taxon>
        <taxon>Buguloidea</taxon>
        <taxon>Bugulidae</taxon>
        <taxon>Bugula</taxon>
    </lineage>
</organism>
<evidence type="ECO:0000313" key="3">
    <source>
        <dbReference type="Proteomes" id="UP000593567"/>
    </source>
</evidence>
<dbReference type="AlphaFoldDB" id="A0A7J7KJV0"/>
<dbReference type="Pfam" id="PF13837">
    <property type="entry name" value="Myb_DNA-bind_4"/>
    <property type="match status" value="1"/>
</dbReference>
<accession>A0A7J7KJV0</accession>
<gene>
    <name evidence="2" type="ORF">EB796_004092</name>
</gene>
<evidence type="ECO:0000259" key="1">
    <source>
        <dbReference type="Pfam" id="PF13837"/>
    </source>
</evidence>
<dbReference type="Proteomes" id="UP000593567">
    <property type="component" value="Unassembled WGS sequence"/>
</dbReference>
<keyword evidence="3" id="KW-1185">Reference proteome</keyword>
<evidence type="ECO:0000313" key="2">
    <source>
        <dbReference type="EMBL" id="KAF6037596.1"/>
    </source>
</evidence>
<proteinExistence type="predicted"/>
<dbReference type="EMBL" id="VXIV02000542">
    <property type="protein sequence ID" value="KAF6037596.1"/>
    <property type="molecule type" value="Genomic_DNA"/>
</dbReference>
<protein>
    <recommendedName>
        <fullName evidence="1">Myb/SANT-like DNA-binding domain-containing protein</fullName>
    </recommendedName>
</protein>
<comment type="caution">
    <text evidence="2">The sequence shown here is derived from an EMBL/GenBank/DDBJ whole genome shotgun (WGS) entry which is preliminary data.</text>
</comment>